<proteinExistence type="inferred from homology"/>
<feature type="binding site" evidence="8">
    <location>
        <position position="76"/>
    </location>
    <ligand>
        <name>substrate</name>
    </ligand>
</feature>
<feature type="binding site" evidence="8">
    <location>
        <begin position="11"/>
        <end position="13"/>
    </location>
    <ligand>
        <name>substrate</name>
    </ligand>
</feature>
<dbReference type="Proteomes" id="UP000886050">
    <property type="component" value="Unassembled WGS sequence"/>
</dbReference>
<evidence type="ECO:0000256" key="6">
    <source>
        <dbReference type="ARBA" id="ARBA00023014"/>
    </source>
</evidence>
<evidence type="ECO:0000256" key="5">
    <source>
        <dbReference type="ARBA" id="ARBA00023004"/>
    </source>
</evidence>
<dbReference type="PIRSF" id="PIRSF000370">
    <property type="entry name" value="QueE"/>
    <property type="match status" value="1"/>
</dbReference>
<dbReference type="EMBL" id="DRTX01000150">
    <property type="protein sequence ID" value="HHF53290.1"/>
    <property type="molecule type" value="Genomic_DNA"/>
</dbReference>
<dbReference type="SUPFAM" id="SSF102114">
    <property type="entry name" value="Radical SAM enzymes"/>
    <property type="match status" value="1"/>
</dbReference>
<dbReference type="UniPathway" id="UPA00391"/>
<comment type="cofactor">
    <cofactor evidence="8">
        <name>S-adenosyl-L-methionine</name>
        <dbReference type="ChEBI" id="CHEBI:59789"/>
    </cofactor>
    <text evidence="8">Binds 1 S-adenosyl-L-methionine per subunit.</text>
</comment>
<reference evidence="10" key="1">
    <citation type="journal article" date="2020" name="mSystems">
        <title>Genome- and Community-Level Interaction Insights into Carbon Utilization and Element Cycling Functions of Hydrothermarchaeota in Hydrothermal Sediment.</title>
        <authorList>
            <person name="Zhou Z."/>
            <person name="Liu Y."/>
            <person name="Xu W."/>
            <person name="Pan J."/>
            <person name="Luo Z.H."/>
            <person name="Li M."/>
        </authorList>
    </citation>
    <scope>NUCLEOTIDE SEQUENCE [LARGE SCALE GENOMIC DNA]</scope>
    <source>
        <strain evidence="10">HyVt-96</strain>
    </source>
</reference>
<comment type="caution">
    <text evidence="10">The sequence shown here is derived from an EMBL/GenBank/DDBJ whole genome shotgun (WGS) entry which is preliminary data.</text>
</comment>
<keyword evidence="8" id="KW-0671">Queuosine biosynthesis</keyword>
<dbReference type="GO" id="GO:0008616">
    <property type="term" value="P:tRNA queuosine(34) biosynthetic process"/>
    <property type="evidence" value="ECO:0007669"/>
    <property type="project" value="UniProtKB-UniRule"/>
</dbReference>
<feature type="binding site" evidence="8">
    <location>
        <position position="26"/>
    </location>
    <ligand>
        <name>substrate</name>
    </ligand>
</feature>
<dbReference type="InterPro" id="IPR007197">
    <property type="entry name" value="rSAM"/>
</dbReference>
<dbReference type="SFLD" id="SFLDS00029">
    <property type="entry name" value="Radical_SAM"/>
    <property type="match status" value="1"/>
</dbReference>
<feature type="binding site" evidence="8">
    <location>
        <position position="34"/>
    </location>
    <ligand>
        <name>[4Fe-4S] cluster</name>
        <dbReference type="ChEBI" id="CHEBI:49883"/>
        <note>4Fe-4S-S-AdoMet</note>
    </ligand>
</feature>
<organism evidence="10">
    <name type="scientific">candidate division WOR-3 bacterium</name>
    <dbReference type="NCBI Taxonomy" id="2052148"/>
    <lineage>
        <taxon>Bacteria</taxon>
        <taxon>Bacteria division WOR-3</taxon>
    </lineage>
</organism>
<feature type="binding site" evidence="8">
    <location>
        <position position="78"/>
    </location>
    <ligand>
        <name>S-adenosyl-L-methionine</name>
        <dbReference type="ChEBI" id="CHEBI:59789"/>
    </ligand>
</feature>
<evidence type="ECO:0000256" key="7">
    <source>
        <dbReference type="ARBA" id="ARBA00023239"/>
    </source>
</evidence>
<keyword evidence="6 8" id="KW-0411">Iron-sulfur</keyword>
<accession>A0A7V5HNM2</accession>
<dbReference type="GO" id="GO:0000287">
    <property type="term" value="F:magnesium ion binding"/>
    <property type="evidence" value="ECO:0007669"/>
    <property type="project" value="UniProtKB-UniRule"/>
</dbReference>
<comment type="function">
    <text evidence="8">Catalyzes the complex heterocyclic radical-mediated conversion of 6-carboxy-5,6,7,8-tetrahydropterin (CPH4) to 7-carboxy-7-deazaguanine (CDG), a step common to the biosynthetic pathways of all 7-deazapurine-containing compounds.</text>
</comment>
<evidence type="ECO:0000256" key="8">
    <source>
        <dbReference type="HAMAP-Rule" id="MF_00917"/>
    </source>
</evidence>
<name>A0A7V5HNM2_UNCW3</name>
<comment type="subunit">
    <text evidence="8">Homodimer.</text>
</comment>
<dbReference type="GO" id="GO:1904047">
    <property type="term" value="F:S-adenosyl-L-methionine binding"/>
    <property type="evidence" value="ECO:0007669"/>
    <property type="project" value="UniProtKB-UniRule"/>
</dbReference>
<feature type="binding site" evidence="8">
    <location>
        <begin position="36"/>
        <end position="38"/>
    </location>
    <ligand>
        <name>S-adenosyl-L-methionine</name>
        <dbReference type="ChEBI" id="CHEBI:59789"/>
    </ligand>
</feature>
<evidence type="ECO:0000256" key="4">
    <source>
        <dbReference type="ARBA" id="ARBA00022842"/>
    </source>
</evidence>
<protein>
    <recommendedName>
        <fullName evidence="8">7-carboxy-7-deazaguanine synthase</fullName>
        <shortName evidence="8">CDG synthase</shortName>
        <ecNumber evidence="8">4.3.99.3</ecNumber>
    </recommendedName>
    <alternativeName>
        <fullName evidence="8">Queuosine biosynthesis protein QueE</fullName>
    </alternativeName>
</protein>
<feature type="binding site" evidence="8">
    <location>
        <position position="37"/>
    </location>
    <ligand>
        <name>[4Fe-4S] cluster</name>
        <dbReference type="ChEBI" id="CHEBI:49883"/>
        <note>4Fe-4S-S-AdoMet</note>
    </ligand>
</feature>
<dbReference type="EC" id="4.3.99.3" evidence="8"/>
<comment type="similarity">
    <text evidence="8">Belongs to the radical SAM superfamily. 7-carboxy-7-deazaguanine synthase family.</text>
</comment>
<comment type="catalytic activity">
    <reaction evidence="8">
        <text>6-carboxy-5,6,7,8-tetrahydropterin + H(+) = 7-carboxy-7-carbaguanine + NH4(+)</text>
        <dbReference type="Rhea" id="RHEA:27974"/>
        <dbReference type="ChEBI" id="CHEBI:15378"/>
        <dbReference type="ChEBI" id="CHEBI:28938"/>
        <dbReference type="ChEBI" id="CHEBI:61032"/>
        <dbReference type="ChEBI" id="CHEBI:61036"/>
        <dbReference type="EC" id="4.3.99.3"/>
    </reaction>
</comment>
<dbReference type="InterPro" id="IPR058240">
    <property type="entry name" value="rSAM_sf"/>
</dbReference>
<evidence type="ECO:0000256" key="2">
    <source>
        <dbReference type="ARBA" id="ARBA00022691"/>
    </source>
</evidence>
<dbReference type="PANTHER" id="PTHR42836:SF1">
    <property type="entry name" value="7-CARBOXY-7-DEAZAGUANINE SYNTHASE"/>
    <property type="match status" value="1"/>
</dbReference>
<keyword evidence="4 8" id="KW-0460">Magnesium</keyword>
<dbReference type="InterPro" id="IPR013785">
    <property type="entry name" value="Aldolase_TIM"/>
</dbReference>
<dbReference type="Pfam" id="PF04055">
    <property type="entry name" value="Radical_SAM"/>
    <property type="match status" value="1"/>
</dbReference>
<feature type="binding site" evidence="8">
    <location>
        <position position="30"/>
    </location>
    <ligand>
        <name>[4Fe-4S] cluster</name>
        <dbReference type="ChEBI" id="CHEBI:49883"/>
        <note>4Fe-4S-S-AdoMet</note>
    </ligand>
</feature>
<evidence type="ECO:0000259" key="9">
    <source>
        <dbReference type="PROSITE" id="PS51918"/>
    </source>
</evidence>
<feature type="binding site" evidence="8">
    <location>
        <begin position="126"/>
        <end position="128"/>
    </location>
    <ligand>
        <name>S-adenosyl-L-methionine</name>
        <dbReference type="ChEBI" id="CHEBI:59789"/>
    </ligand>
</feature>
<dbReference type="GO" id="GO:0016840">
    <property type="term" value="F:carbon-nitrogen lyase activity"/>
    <property type="evidence" value="ECO:0007669"/>
    <property type="project" value="UniProtKB-UniRule"/>
</dbReference>
<dbReference type="GO" id="GO:0051539">
    <property type="term" value="F:4 iron, 4 sulfur cluster binding"/>
    <property type="evidence" value="ECO:0007669"/>
    <property type="project" value="UniProtKB-UniRule"/>
</dbReference>
<keyword evidence="3 8" id="KW-0479">Metal-binding</keyword>
<comment type="pathway">
    <text evidence="8">Purine metabolism; 7-cyano-7-deazaguanine biosynthesis.</text>
</comment>
<feature type="binding site" evidence="8">
    <location>
        <position position="39"/>
    </location>
    <ligand>
        <name>Mg(2+)</name>
        <dbReference type="ChEBI" id="CHEBI:18420"/>
    </ligand>
</feature>
<dbReference type="AlphaFoldDB" id="A0A7V5HNM2"/>
<dbReference type="Gene3D" id="3.20.20.70">
    <property type="entry name" value="Aldolase class I"/>
    <property type="match status" value="1"/>
</dbReference>
<evidence type="ECO:0000256" key="3">
    <source>
        <dbReference type="ARBA" id="ARBA00022723"/>
    </source>
</evidence>
<sequence length="228" mass="25756">MLLVSEIFNSIQGEGPKSGVPSIFLRLGGCNLRCRFCDTAYSSFPEYRNQWLNLSTQKVVDMILKIKRNEKNLVITGGEPLLQENALFLMLKIIHAEFATIEVETNGTLKPSRLLHIGSKLHFNVSPKLSNSGVKKNLRLNHNALIFFSSMPGTIFKFVVKNKKDINEAEEIIKRFGIRKESIYLMPLAKTKNALSRIAGFVAEEAIQMGVNYSDRLQIRLWGGERGK</sequence>
<keyword evidence="5 8" id="KW-0408">Iron</keyword>
<dbReference type="CDD" id="cd01335">
    <property type="entry name" value="Radical_SAM"/>
    <property type="match status" value="1"/>
</dbReference>
<comment type="cofactor">
    <cofactor evidence="8">
        <name>[4Fe-4S] cluster</name>
        <dbReference type="ChEBI" id="CHEBI:49883"/>
    </cofactor>
    <text evidence="8">Binds 1 [4Fe-4S] cluster. The cluster is coordinated with 3 cysteines and an exchangeable S-adenosyl-L-methionine.</text>
</comment>
<evidence type="ECO:0000313" key="10">
    <source>
        <dbReference type="EMBL" id="HHF53290.1"/>
    </source>
</evidence>
<gene>
    <name evidence="8" type="primary">queE</name>
    <name evidence="10" type="ORF">ENL43_02875</name>
</gene>
<keyword evidence="7 8" id="KW-0456">Lyase</keyword>
<comment type="cofactor">
    <cofactor evidence="8">
        <name>Mg(2+)</name>
        <dbReference type="ChEBI" id="CHEBI:18420"/>
    </cofactor>
</comment>
<dbReference type="PROSITE" id="PS51918">
    <property type="entry name" value="RADICAL_SAM"/>
    <property type="match status" value="1"/>
</dbReference>
<feature type="domain" description="Radical SAM core" evidence="9">
    <location>
        <begin position="17"/>
        <end position="225"/>
    </location>
</feature>
<dbReference type="HAMAP" id="MF_00917">
    <property type="entry name" value="QueE"/>
    <property type="match status" value="1"/>
</dbReference>
<dbReference type="InterPro" id="IPR024924">
    <property type="entry name" value="7-CO-7-deazaguanine_synth-like"/>
</dbReference>
<keyword evidence="1 8" id="KW-0004">4Fe-4S</keyword>
<evidence type="ECO:0000256" key="1">
    <source>
        <dbReference type="ARBA" id="ARBA00022485"/>
    </source>
</evidence>
<keyword evidence="2 8" id="KW-0949">S-adenosyl-L-methionine</keyword>
<dbReference type="PANTHER" id="PTHR42836">
    <property type="entry name" value="7-CARBOXY-7-DEAZAGUANINE SYNTHASE"/>
    <property type="match status" value="1"/>
</dbReference>
<comment type="caution">
    <text evidence="8">Lacks conserved residue(s) required for the propagation of feature annotation.</text>
</comment>